<keyword evidence="1" id="KW-1185">Reference proteome</keyword>
<protein>
    <submittedName>
        <fullName evidence="2">Uncharacterized protein</fullName>
    </submittedName>
</protein>
<evidence type="ECO:0000313" key="2">
    <source>
        <dbReference type="WBParaSite" id="nRc.2.0.1.t07772-RA"/>
    </source>
</evidence>
<dbReference type="WBParaSite" id="nRc.2.0.1.t07772-RA">
    <property type="protein sequence ID" value="nRc.2.0.1.t07772-RA"/>
    <property type="gene ID" value="nRc.2.0.1.g07772"/>
</dbReference>
<evidence type="ECO:0000313" key="1">
    <source>
        <dbReference type="Proteomes" id="UP000887565"/>
    </source>
</evidence>
<name>A0A915I0W0_ROMCU</name>
<organism evidence="1 2">
    <name type="scientific">Romanomermis culicivorax</name>
    <name type="common">Nematode worm</name>
    <dbReference type="NCBI Taxonomy" id="13658"/>
    <lineage>
        <taxon>Eukaryota</taxon>
        <taxon>Metazoa</taxon>
        <taxon>Ecdysozoa</taxon>
        <taxon>Nematoda</taxon>
        <taxon>Enoplea</taxon>
        <taxon>Dorylaimia</taxon>
        <taxon>Mermithida</taxon>
        <taxon>Mermithoidea</taxon>
        <taxon>Mermithidae</taxon>
        <taxon>Romanomermis</taxon>
    </lineage>
</organism>
<proteinExistence type="predicted"/>
<reference evidence="2" key="1">
    <citation type="submission" date="2022-11" db="UniProtKB">
        <authorList>
            <consortium name="WormBaseParasite"/>
        </authorList>
    </citation>
    <scope>IDENTIFICATION</scope>
</reference>
<dbReference type="Proteomes" id="UP000887565">
    <property type="component" value="Unplaced"/>
</dbReference>
<accession>A0A915I0W0</accession>
<dbReference type="AlphaFoldDB" id="A0A915I0W0"/>
<sequence>MGLRDKKATDIATFPYRLTFDRFHFNAQEVKKRHRSFWNVVGEENPSSESCGSSTIHCI</sequence>